<reference evidence="3" key="1">
    <citation type="submission" date="2020-11" db="EMBL/GenBank/DDBJ databases">
        <authorList>
            <person name="Kim M.K."/>
        </authorList>
    </citation>
    <scope>NUCLEOTIDE SEQUENCE</scope>
    <source>
        <strain evidence="3">BT350</strain>
    </source>
</reference>
<dbReference type="InterPro" id="IPR013538">
    <property type="entry name" value="ASHA1/2-like_C"/>
</dbReference>
<dbReference type="Pfam" id="PF08327">
    <property type="entry name" value="AHSA1"/>
    <property type="match status" value="1"/>
</dbReference>
<dbReference type="Proteomes" id="UP000599312">
    <property type="component" value="Unassembled WGS sequence"/>
</dbReference>
<keyword evidence="4" id="KW-1185">Reference proteome</keyword>
<dbReference type="AlphaFoldDB" id="A0A931FRW2"/>
<dbReference type="RefSeq" id="WP_196272959.1">
    <property type="nucleotide sequence ID" value="NZ_JADQDO010000009.1"/>
</dbReference>
<proteinExistence type="inferred from homology"/>
<protein>
    <submittedName>
        <fullName evidence="3">SRPBCC family protein</fullName>
    </submittedName>
</protein>
<feature type="domain" description="Activator of Hsp90 ATPase homologue 1/2-like C-terminal" evidence="2">
    <location>
        <begin position="22"/>
        <end position="153"/>
    </location>
</feature>
<evidence type="ECO:0000313" key="4">
    <source>
        <dbReference type="Proteomes" id="UP000599312"/>
    </source>
</evidence>
<comment type="caution">
    <text evidence="3">The sequence shown here is derived from an EMBL/GenBank/DDBJ whole genome shotgun (WGS) entry which is preliminary data.</text>
</comment>
<comment type="similarity">
    <text evidence="1">Belongs to the AHA1 family.</text>
</comment>
<evidence type="ECO:0000259" key="2">
    <source>
        <dbReference type="Pfam" id="PF08327"/>
    </source>
</evidence>
<dbReference type="Gene3D" id="3.30.530.20">
    <property type="match status" value="1"/>
</dbReference>
<sequence>MIDYGTVTEPGTIRFERVLPGPIERVWAYLTDSDKRGKWLASGPMELRVGGPVALRFHNTDLSPTPEVVPDKYKKFEDEVNLTGRVTRCEPPRLLSHSWGGETEEASEVTFELTPRGDQVLLVLTHRRLGDRGAMLNVAGGWHTHLGILADCLNGKVPQPFWATFATMEGEYDKRLARG</sequence>
<dbReference type="InterPro" id="IPR023393">
    <property type="entry name" value="START-like_dom_sf"/>
</dbReference>
<dbReference type="EMBL" id="JADQDO010000009">
    <property type="protein sequence ID" value="MBF9234968.1"/>
    <property type="molecule type" value="Genomic_DNA"/>
</dbReference>
<evidence type="ECO:0000256" key="1">
    <source>
        <dbReference type="ARBA" id="ARBA00006817"/>
    </source>
</evidence>
<gene>
    <name evidence="3" type="ORF">I2H38_16455</name>
</gene>
<organism evidence="3 4">
    <name type="scientific">Microvirga alba</name>
    <dbReference type="NCBI Taxonomy" id="2791025"/>
    <lineage>
        <taxon>Bacteria</taxon>
        <taxon>Pseudomonadati</taxon>
        <taxon>Pseudomonadota</taxon>
        <taxon>Alphaproteobacteria</taxon>
        <taxon>Hyphomicrobiales</taxon>
        <taxon>Methylobacteriaceae</taxon>
        <taxon>Microvirga</taxon>
    </lineage>
</organism>
<evidence type="ECO:0000313" key="3">
    <source>
        <dbReference type="EMBL" id="MBF9234968.1"/>
    </source>
</evidence>
<accession>A0A931FRW2</accession>
<dbReference type="SUPFAM" id="SSF55961">
    <property type="entry name" value="Bet v1-like"/>
    <property type="match status" value="1"/>
</dbReference>
<dbReference type="CDD" id="cd08899">
    <property type="entry name" value="SRPBCC_CalC_Aha1-like_6"/>
    <property type="match status" value="1"/>
</dbReference>
<name>A0A931FRW2_9HYPH</name>